<dbReference type="InterPro" id="IPR002867">
    <property type="entry name" value="IBR_dom"/>
</dbReference>
<keyword evidence="4" id="KW-0479">Metal-binding</keyword>
<dbReference type="CDD" id="cd22584">
    <property type="entry name" value="Rcat_RBR_unk"/>
    <property type="match status" value="1"/>
</dbReference>
<feature type="compositionally biased region" description="Low complexity" evidence="15">
    <location>
        <begin position="636"/>
        <end position="647"/>
    </location>
</feature>
<dbReference type="PROSITE" id="PS00518">
    <property type="entry name" value="ZF_RING_1"/>
    <property type="match status" value="1"/>
</dbReference>
<dbReference type="SUPFAM" id="SSF57850">
    <property type="entry name" value="RING/U-box"/>
    <property type="match status" value="2"/>
</dbReference>
<dbReference type="InterPro" id="IPR036554">
    <property type="entry name" value="GHMP_kinase_C_sf"/>
</dbReference>
<dbReference type="Pfam" id="PF00288">
    <property type="entry name" value="GHMP_kinases_N"/>
    <property type="match status" value="1"/>
</dbReference>
<dbReference type="Pfam" id="PF01485">
    <property type="entry name" value="IBR"/>
    <property type="match status" value="2"/>
</dbReference>
<dbReference type="PROSITE" id="PS51873">
    <property type="entry name" value="TRIAD"/>
    <property type="match status" value="1"/>
</dbReference>
<dbReference type="GO" id="GO:0006696">
    <property type="term" value="P:ergosterol biosynthetic process"/>
    <property type="evidence" value="ECO:0007669"/>
    <property type="project" value="TreeGrafter"/>
</dbReference>
<evidence type="ECO:0000256" key="13">
    <source>
        <dbReference type="ARBA" id="ARBA00023166"/>
    </source>
</evidence>
<dbReference type="CDD" id="cd20335">
    <property type="entry name" value="BRcat_RBR"/>
    <property type="match status" value="1"/>
</dbReference>
<dbReference type="PANTHER" id="PTHR31814:SF2">
    <property type="entry name" value="PHOSPHOMEVALONATE KINASE"/>
    <property type="match status" value="1"/>
</dbReference>
<keyword evidence="12" id="KW-0752">Steroid biosynthesis</keyword>
<feature type="region of interest" description="Disordered" evidence="15">
    <location>
        <begin position="573"/>
        <end position="608"/>
    </location>
</feature>
<dbReference type="InterPro" id="IPR014721">
    <property type="entry name" value="Ribsml_uS5_D2-typ_fold_subgr"/>
</dbReference>
<keyword evidence="3" id="KW-0808">Transferase</keyword>
<comment type="caution">
    <text evidence="17">The sequence shown here is derived from an EMBL/GenBank/DDBJ whole genome shotgun (WGS) entry which is preliminary data.</text>
</comment>
<gene>
    <name evidence="17" type="primary">ERG8</name>
    <name evidence="17" type="ORF">Cob_v012287</name>
</gene>
<keyword evidence="7" id="KW-0863">Zinc-finger</keyword>
<dbReference type="InterPro" id="IPR017907">
    <property type="entry name" value="Znf_RING_CS"/>
</dbReference>
<dbReference type="UniPathway" id="UPA00057">
    <property type="reaction ID" value="UER00099"/>
</dbReference>
<dbReference type="InterPro" id="IPR006204">
    <property type="entry name" value="GHMP_kinase_N_dom"/>
</dbReference>
<proteinExistence type="predicted"/>
<keyword evidence="11" id="KW-0067">ATP-binding</keyword>
<dbReference type="GO" id="GO:0004631">
    <property type="term" value="F:phosphomevalonate kinase activity"/>
    <property type="evidence" value="ECO:0007669"/>
    <property type="project" value="UniProtKB-EC"/>
</dbReference>
<dbReference type="SMART" id="SM00647">
    <property type="entry name" value="IBR"/>
    <property type="match status" value="2"/>
</dbReference>
<dbReference type="Gene3D" id="3.30.230.10">
    <property type="match status" value="1"/>
</dbReference>
<evidence type="ECO:0000256" key="7">
    <source>
        <dbReference type="ARBA" id="ARBA00022771"/>
    </source>
</evidence>
<evidence type="ECO:0000256" key="5">
    <source>
        <dbReference type="ARBA" id="ARBA00022737"/>
    </source>
</evidence>
<dbReference type="SUPFAM" id="SSF55060">
    <property type="entry name" value="GHMP Kinase, C-terminal domain"/>
    <property type="match status" value="1"/>
</dbReference>
<keyword evidence="5" id="KW-0677">Repeat</keyword>
<dbReference type="SUPFAM" id="SSF54211">
    <property type="entry name" value="Ribosomal protein S5 domain 2-like"/>
    <property type="match status" value="1"/>
</dbReference>
<dbReference type="Gene3D" id="1.20.120.1750">
    <property type="match status" value="1"/>
</dbReference>
<feature type="domain" description="RING-type" evidence="16">
    <location>
        <begin position="662"/>
        <end position="851"/>
    </location>
</feature>
<keyword evidence="14" id="KW-0753">Steroid metabolism</keyword>
<reference evidence="18" key="1">
    <citation type="journal article" date="2013" name="New Phytol.">
        <title>Comparative genomic and transcriptomic analyses reveal the hemibiotrophic stage shift of Colletotrichum fungi.</title>
        <authorList>
            <person name="Gan P."/>
            <person name="Ikeda K."/>
            <person name="Irieda H."/>
            <person name="Narusaka M."/>
            <person name="O'Connell R.J."/>
            <person name="Narusaka Y."/>
            <person name="Takano Y."/>
            <person name="Kubo Y."/>
            <person name="Shirasu K."/>
        </authorList>
    </citation>
    <scope>NUCLEOTIDE SEQUENCE [LARGE SCALE GENOMIC DNA]</scope>
    <source>
        <strain evidence="18">104-T / ATCC 96160 / CBS 514.97 / LARS 414 / MAFF 240422</strain>
    </source>
</reference>
<feature type="region of interest" description="Disordered" evidence="15">
    <location>
        <begin position="628"/>
        <end position="661"/>
    </location>
</feature>
<evidence type="ECO:0000256" key="15">
    <source>
        <dbReference type="SAM" id="MobiDB-lite"/>
    </source>
</evidence>
<keyword evidence="9" id="KW-0833">Ubl conjugation pathway</keyword>
<dbReference type="STRING" id="1213857.A0A484FB81"/>
<dbReference type="Gene3D" id="3.30.40.10">
    <property type="entry name" value="Zinc/RING finger domain, C3HC4 (zinc finger)"/>
    <property type="match status" value="1"/>
</dbReference>
<comment type="pathway">
    <text evidence="1">Isoprenoid biosynthesis; isopentenyl diphosphate biosynthesis via mevalonate pathway; isopentenyl diphosphate from (R)-mevalonate: step 2/3.</text>
</comment>
<evidence type="ECO:0000313" key="18">
    <source>
        <dbReference type="Proteomes" id="UP000014480"/>
    </source>
</evidence>
<reference evidence="18" key="2">
    <citation type="journal article" date="2019" name="Mol. Plant Microbe Interact.">
        <title>Genome sequence resources for four phytopathogenic fungi from the Colletotrichum orbiculare species complex.</title>
        <authorList>
            <person name="Gan P."/>
            <person name="Tsushima A."/>
            <person name="Narusaka M."/>
            <person name="Narusaka Y."/>
            <person name="Takano Y."/>
            <person name="Kubo Y."/>
            <person name="Shirasu K."/>
        </authorList>
    </citation>
    <scope>GENOME REANNOTATION</scope>
    <source>
        <strain evidence="18">104-T / ATCC 96160 / CBS 514.97 / LARS 414 / MAFF 240422</strain>
    </source>
</reference>
<organism evidence="17 18">
    <name type="scientific">Colletotrichum orbiculare (strain 104-T / ATCC 96160 / CBS 514.97 / LARS 414 / MAFF 240422)</name>
    <name type="common">Cucumber anthracnose fungus</name>
    <name type="synonym">Colletotrichum lagenarium</name>
    <dbReference type="NCBI Taxonomy" id="1213857"/>
    <lineage>
        <taxon>Eukaryota</taxon>
        <taxon>Fungi</taxon>
        <taxon>Dikarya</taxon>
        <taxon>Ascomycota</taxon>
        <taxon>Pezizomycotina</taxon>
        <taxon>Sordariomycetes</taxon>
        <taxon>Hypocreomycetidae</taxon>
        <taxon>Glomerellales</taxon>
        <taxon>Glomerellaceae</taxon>
        <taxon>Colletotrichum</taxon>
        <taxon>Colletotrichum orbiculare species complex</taxon>
    </lineage>
</organism>
<evidence type="ECO:0000256" key="8">
    <source>
        <dbReference type="ARBA" id="ARBA00022777"/>
    </source>
</evidence>
<dbReference type="AlphaFoldDB" id="A0A484FB81"/>
<dbReference type="GO" id="GO:0010142">
    <property type="term" value="P:farnesyl diphosphate biosynthetic process, mevalonate pathway"/>
    <property type="evidence" value="ECO:0007669"/>
    <property type="project" value="TreeGrafter"/>
</dbReference>
<evidence type="ECO:0000256" key="4">
    <source>
        <dbReference type="ARBA" id="ARBA00022723"/>
    </source>
</evidence>
<dbReference type="GO" id="GO:0005524">
    <property type="term" value="F:ATP binding"/>
    <property type="evidence" value="ECO:0007669"/>
    <property type="project" value="UniProtKB-KW"/>
</dbReference>
<dbReference type="OrthoDB" id="10262935at2759"/>
<keyword evidence="13" id="KW-1207">Sterol metabolism</keyword>
<evidence type="ECO:0000256" key="12">
    <source>
        <dbReference type="ARBA" id="ARBA00023011"/>
    </source>
</evidence>
<evidence type="ECO:0000313" key="17">
    <source>
        <dbReference type="EMBL" id="TDZ14765.1"/>
    </source>
</evidence>
<evidence type="ECO:0000259" key="16">
    <source>
        <dbReference type="PROSITE" id="PS51873"/>
    </source>
</evidence>
<dbReference type="EC" id="2.7.4.2" evidence="2"/>
<keyword evidence="14" id="KW-0443">Lipid metabolism</keyword>
<name>A0A484FB81_COLOR</name>
<evidence type="ECO:0000256" key="1">
    <source>
        <dbReference type="ARBA" id="ARBA00005017"/>
    </source>
</evidence>
<evidence type="ECO:0000256" key="11">
    <source>
        <dbReference type="ARBA" id="ARBA00022840"/>
    </source>
</evidence>
<dbReference type="InterPro" id="IPR020568">
    <property type="entry name" value="Ribosomal_Su5_D2-typ_SF"/>
</dbReference>
<evidence type="ECO:0000256" key="10">
    <source>
        <dbReference type="ARBA" id="ARBA00022833"/>
    </source>
</evidence>
<keyword evidence="8 17" id="KW-0418">Kinase</keyword>
<dbReference type="GO" id="GO:0019287">
    <property type="term" value="P:isopentenyl diphosphate biosynthetic process, mevalonate pathway"/>
    <property type="evidence" value="ECO:0007669"/>
    <property type="project" value="UniProtKB-UniPathway"/>
</dbReference>
<dbReference type="GO" id="GO:0008270">
    <property type="term" value="F:zinc ion binding"/>
    <property type="evidence" value="ECO:0007669"/>
    <property type="project" value="UniProtKB-KW"/>
</dbReference>
<evidence type="ECO:0000256" key="3">
    <source>
        <dbReference type="ARBA" id="ARBA00022679"/>
    </source>
</evidence>
<sequence length="936" mass="103531">MAASTNPTTAVSAPGKVLLAGGYLVLDRNYTGLVFGLSARVNVVAAEIRTSPGVHLNEIVVESPQFADATWRYGFHLAPEDGGITVTQLQVGSKINPNPFVETTLGYALTYIARVSRQRPNHAIISTRLIILADNDYYSLPDSSSSSSSSSPAGRFARYPHTLSEAHKTGLGSSAALVTALTAALLAHHLPAELFDVGTRTGKHVLHNLAQAAHCAAQGKVGSGFDVAAAVFGSCRYRRFSPGVLADLGKPGESGFAVVLERVVNGAGWDVEVDKAVRMPAGVCLRMCDVDCGSQTVGMVKKVLAWRKVDEHGSGRLWDELQGENEKLEEVLKSGKTDEVGAAVEGVRRLIRRMGEGSGVPIEPESQTELLDALKGVEGVLGGVVPGAGGFDALALVMRDDEATKERVERFLEGWSKEKGARVRLLGVKGEMEGARTEGLETSDVDMRFSDETLDGMRCMFNGRNVKRSLACLINESCCDLFFNLVMLCYDIDDATLRLILEMQMEDLADIKRRSKGKHREDEHPDSEVAIAMYMSEIENRARFASDRTMCMSIAQANHRDGHIVSAIVEQEEQANNRSKDEDHDEDENVTLSQPVCYPSDGGIQQPATSASDEFLRKLHIMYMDANAGDDDDTISSQPESSSWASSRLRPMSDTAGSGRRDARRCTSCLNEHPFTSVARCPCGHEYCTDCLRTLFEMSIIDESLFPPRCCRTPIPVDENRIFLTAELVGRFRAREVEFSTANKTYCHGPWCSQFIPEAFIKNDVAVCQRCRKRTCTMCKEAEHRGEDCPQDIGTQAVLRMAELNQWQRCTTCSRVVELDHGCNHMTCRCGAQFCYICGAKWKTCGCDQWAEERLISRAETIVGRHAPALNPEHHARRVERAARQLAAHHQCEHSTWRTRKGPNRCEECHESKPHFIYECARCRIHACRDCRYNRF</sequence>
<keyword evidence="18" id="KW-1185">Reference proteome</keyword>
<keyword evidence="12" id="KW-0756">Sterol biosynthesis</keyword>
<evidence type="ECO:0000256" key="14">
    <source>
        <dbReference type="ARBA" id="ARBA00023221"/>
    </source>
</evidence>
<evidence type="ECO:0000256" key="9">
    <source>
        <dbReference type="ARBA" id="ARBA00022786"/>
    </source>
</evidence>
<keyword evidence="12" id="KW-0444">Lipid biosynthesis</keyword>
<dbReference type="Gene3D" id="3.30.70.890">
    <property type="entry name" value="GHMP kinase, C-terminal domain"/>
    <property type="match status" value="1"/>
</dbReference>
<dbReference type="PANTHER" id="PTHR31814">
    <property type="match status" value="1"/>
</dbReference>
<dbReference type="Proteomes" id="UP000014480">
    <property type="component" value="Unassembled WGS sequence"/>
</dbReference>
<dbReference type="InterPro" id="IPR035102">
    <property type="entry name" value="Phosphomevalonate_kinase"/>
</dbReference>
<evidence type="ECO:0000256" key="2">
    <source>
        <dbReference type="ARBA" id="ARBA00012958"/>
    </source>
</evidence>
<protein>
    <recommendedName>
        <fullName evidence="2">phosphomevalonate kinase</fullName>
        <ecNumber evidence="2">2.7.4.2</ecNumber>
    </recommendedName>
</protein>
<dbReference type="InterPro" id="IPR013083">
    <property type="entry name" value="Znf_RING/FYVE/PHD"/>
</dbReference>
<dbReference type="EMBL" id="AMCV02000048">
    <property type="protein sequence ID" value="TDZ14765.1"/>
    <property type="molecule type" value="Genomic_DNA"/>
</dbReference>
<keyword evidence="10" id="KW-0862">Zinc</keyword>
<accession>A0A484FB81</accession>
<dbReference type="GO" id="GO:0005777">
    <property type="term" value="C:peroxisome"/>
    <property type="evidence" value="ECO:0007669"/>
    <property type="project" value="TreeGrafter"/>
</dbReference>
<dbReference type="InterPro" id="IPR044066">
    <property type="entry name" value="TRIAD_supradom"/>
</dbReference>
<keyword evidence="6" id="KW-0547">Nucleotide-binding</keyword>
<evidence type="ECO:0000256" key="6">
    <source>
        <dbReference type="ARBA" id="ARBA00022741"/>
    </source>
</evidence>